<evidence type="ECO:0000313" key="4">
    <source>
        <dbReference type="Proteomes" id="UP001428341"/>
    </source>
</evidence>
<feature type="domain" description="BAH" evidence="2">
    <location>
        <begin position="33"/>
        <end position="158"/>
    </location>
</feature>
<dbReference type="InterPro" id="IPR043151">
    <property type="entry name" value="BAH_sf"/>
</dbReference>
<gene>
    <name evidence="3" type="ORF">WN944_022234</name>
</gene>
<reference evidence="3 4" key="1">
    <citation type="submission" date="2024-05" db="EMBL/GenBank/DDBJ databases">
        <title>Haplotype-resolved chromosome-level genome assembly of Huyou (Citrus changshanensis).</title>
        <authorList>
            <person name="Miao C."/>
            <person name="Chen W."/>
            <person name="Wu Y."/>
            <person name="Wang L."/>
            <person name="Zhao S."/>
            <person name="Grierson D."/>
            <person name="Xu C."/>
            <person name="Chen K."/>
        </authorList>
    </citation>
    <scope>NUCLEOTIDE SEQUENCE [LARGE SCALE GENOMIC DNA]</scope>
    <source>
        <strain evidence="3">01-14</strain>
        <tissue evidence="3">Leaf</tissue>
    </source>
</reference>
<feature type="compositionally biased region" description="Basic and acidic residues" evidence="1">
    <location>
        <begin position="220"/>
        <end position="239"/>
    </location>
</feature>
<protein>
    <recommendedName>
        <fullName evidence="2">BAH domain-containing protein</fullName>
    </recommendedName>
</protein>
<dbReference type="Gene3D" id="2.30.30.490">
    <property type="match status" value="1"/>
</dbReference>
<comment type="caution">
    <text evidence="3">The sequence shown here is derived from an EMBL/GenBank/DDBJ whole genome shotgun (WGS) entry which is preliminary data.</text>
</comment>
<feature type="region of interest" description="Disordered" evidence="1">
    <location>
        <begin position="182"/>
        <end position="252"/>
    </location>
</feature>
<dbReference type="GO" id="GO:0003682">
    <property type="term" value="F:chromatin binding"/>
    <property type="evidence" value="ECO:0007669"/>
    <property type="project" value="InterPro"/>
</dbReference>
<dbReference type="PROSITE" id="PS51038">
    <property type="entry name" value="BAH"/>
    <property type="match status" value="1"/>
</dbReference>
<organism evidence="3 4">
    <name type="scientific">Citrus x changshan-huyou</name>
    <dbReference type="NCBI Taxonomy" id="2935761"/>
    <lineage>
        <taxon>Eukaryota</taxon>
        <taxon>Viridiplantae</taxon>
        <taxon>Streptophyta</taxon>
        <taxon>Embryophyta</taxon>
        <taxon>Tracheophyta</taxon>
        <taxon>Spermatophyta</taxon>
        <taxon>Magnoliopsida</taxon>
        <taxon>eudicotyledons</taxon>
        <taxon>Gunneridae</taxon>
        <taxon>Pentapetalae</taxon>
        <taxon>rosids</taxon>
        <taxon>malvids</taxon>
        <taxon>Sapindales</taxon>
        <taxon>Rutaceae</taxon>
        <taxon>Aurantioideae</taxon>
        <taxon>Citrus</taxon>
    </lineage>
</organism>
<dbReference type="Pfam" id="PF01426">
    <property type="entry name" value="BAH"/>
    <property type="match status" value="1"/>
</dbReference>
<proteinExistence type="predicted"/>
<sequence length="580" mass="66196">MSTKSEFKWGIEKSVGRKNSDFRFYESFFYDGEEYSLYDSVVLYRDGDLETYVGKLVRMYETPEQEKRVKIVWYFRPTEIRNFLDDYRPKANELLLASGEGKGLYNINSPYSIVRKCNVLCASNDRRNPRVSNEELCRADYIFSRTFDVAELKIEERFPEKIAGVKVENFFNKNKDKALATVSESKRTAASVEKQRYHPSENTASRPTSPVAKLKIGKNFAEKGDEGKGEHSFTKRKDQAPANPPSKKPKISVVIGKPNVSANLGFDKGARMSPTMKDSRNAVTGTDKQWHCSTDNATLKPNIRANVRLLEDITQPSASDMPLKKRKLLQDGTVSKEFDELVQNKDSKTDSLIPEVARRPNSDRRSWFKPLTWEEKLQKANESGMLVLLENLDPCYTSSEVEDLVWQAFNEKVEAKMLQRSAFSNPHYGKALVIFKSKDRADFAKSELMSRCLIVADGRPVIGGRTTLVVPGTRPTRLTGHLTLHKLRQKQSQDMKKAVSTSHCSQPNTIEHEMAAQWRLIQEQADVWWKALYEMLLCVFCALCCSGYWRPHVSHMRCLSFNFTSLTRNKQGRYGTCGAS</sequence>
<dbReference type="AlphaFoldDB" id="A0AAP0R0B5"/>
<dbReference type="FunFam" id="2.30.30.490:FF:000017">
    <property type="entry name" value="Bromo-adjacent homology (BAH) domain-containing protein"/>
    <property type="match status" value="1"/>
</dbReference>
<dbReference type="PANTHER" id="PTHR47073:SF7">
    <property type="entry name" value="BAH DOMAIN-CONTAINING PROTEIN"/>
    <property type="match status" value="1"/>
</dbReference>
<feature type="compositionally biased region" description="Polar residues" evidence="1">
    <location>
        <begin position="281"/>
        <end position="294"/>
    </location>
</feature>
<keyword evidence="4" id="KW-1185">Reference proteome</keyword>
<dbReference type="PANTHER" id="PTHR47073">
    <property type="entry name" value="PROTEIN ANTI-SILENCING 1"/>
    <property type="match status" value="1"/>
</dbReference>
<evidence type="ECO:0000313" key="3">
    <source>
        <dbReference type="EMBL" id="KAK9229275.1"/>
    </source>
</evidence>
<evidence type="ECO:0000259" key="2">
    <source>
        <dbReference type="PROSITE" id="PS51038"/>
    </source>
</evidence>
<dbReference type="EMBL" id="JBCGBO010000001">
    <property type="protein sequence ID" value="KAK9229275.1"/>
    <property type="molecule type" value="Genomic_DNA"/>
</dbReference>
<accession>A0AAP0R0B5</accession>
<dbReference type="InterPro" id="IPR001025">
    <property type="entry name" value="BAH_dom"/>
</dbReference>
<dbReference type="Proteomes" id="UP001428341">
    <property type="component" value="Unassembled WGS sequence"/>
</dbReference>
<name>A0AAP0R0B5_9ROSI</name>
<dbReference type="GO" id="GO:0003723">
    <property type="term" value="F:RNA binding"/>
    <property type="evidence" value="ECO:0007669"/>
    <property type="project" value="TreeGrafter"/>
</dbReference>
<evidence type="ECO:0000256" key="1">
    <source>
        <dbReference type="SAM" id="MobiDB-lite"/>
    </source>
</evidence>
<feature type="region of interest" description="Disordered" evidence="1">
    <location>
        <begin position="265"/>
        <end position="294"/>
    </location>
</feature>